<dbReference type="Pfam" id="PF01557">
    <property type="entry name" value="FAA_hydrolase"/>
    <property type="match status" value="1"/>
</dbReference>
<dbReference type="KEGG" id="rhy:RD110_19830"/>
<gene>
    <name evidence="3" type="ORF">RD110_19830</name>
</gene>
<dbReference type="InterPro" id="IPR050772">
    <property type="entry name" value="Hydratase-Decarb/MhpD_sf"/>
</dbReference>
<reference evidence="3 4" key="1">
    <citation type="submission" date="2017-01" db="EMBL/GenBank/DDBJ databases">
        <authorList>
            <person name="Mah S.A."/>
            <person name="Swanson W.J."/>
            <person name="Moy G.W."/>
            <person name="Vacquier V.D."/>
        </authorList>
    </citation>
    <scope>NUCLEOTIDE SEQUENCE [LARGE SCALE GENOMIC DNA]</scope>
    <source>
        <strain evidence="3 4">DCY110</strain>
    </source>
</reference>
<name>A0A1P8JZL3_9BURK</name>
<dbReference type="OrthoDB" id="8689761at2"/>
<evidence type="ECO:0000313" key="3">
    <source>
        <dbReference type="EMBL" id="APW39187.1"/>
    </source>
</evidence>
<dbReference type="PANTHER" id="PTHR30143">
    <property type="entry name" value="ACID HYDRATASE"/>
    <property type="match status" value="1"/>
</dbReference>
<dbReference type="GO" id="GO:0008684">
    <property type="term" value="F:2-oxopent-4-enoate hydratase activity"/>
    <property type="evidence" value="ECO:0007669"/>
    <property type="project" value="TreeGrafter"/>
</dbReference>
<dbReference type="InterPro" id="IPR036663">
    <property type="entry name" value="Fumarylacetoacetase_C_sf"/>
</dbReference>
<keyword evidence="1" id="KW-0456">Lyase</keyword>
<dbReference type="Gene3D" id="3.90.850.10">
    <property type="entry name" value="Fumarylacetoacetase-like, C-terminal domain"/>
    <property type="match status" value="1"/>
</dbReference>
<evidence type="ECO:0000259" key="2">
    <source>
        <dbReference type="Pfam" id="PF01557"/>
    </source>
</evidence>
<evidence type="ECO:0000313" key="4">
    <source>
        <dbReference type="Proteomes" id="UP000186609"/>
    </source>
</evidence>
<dbReference type="EMBL" id="CP019236">
    <property type="protein sequence ID" value="APW39187.1"/>
    <property type="molecule type" value="Genomic_DNA"/>
</dbReference>
<dbReference type="InterPro" id="IPR011234">
    <property type="entry name" value="Fumarylacetoacetase-like_C"/>
</dbReference>
<keyword evidence="4" id="KW-1185">Reference proteome</keyword>
<evidence type="ECO:0000256" key="1">
    <source>
        <dbReference type="ARBA" id="ARBA00023239"/>
    </source>
</evidence>
<accession>A0A1P8JZL3</accession>
<sequence length="249" mass="26194">MTLSARNQAIVDHLLEARRSNQPWPAPFDETPSTEDAYAIQAAVGEALGWFPEGAKAWKVGGKGPISAAALPEVLQSPAAWATTGPDEVVIEAELALRLARTPTGPQDVAACIGTVCVSIEIVGTRLVGGLTAPPAWKLCDQGLHAGLVIGAEQPFAPYAAYTLEDWARQPCQLLVNGQLVKETKGTHPTGDPLSGMPGLTEHAARYTGGLRAGDLVTTGAWIIEKVRPGDKVEVRFEGFGKAVVQLSS</sequence>
<dbReference type="GO" id="GO:0005737">
    <property type="term" value="C:cytoplasm"/>
    <property type="evidence" value="ECO:0007669"/>
    <property type="project" value="TreeGrafter"/>
</dbReference>
<dbReference type="STRING" id="1842727.RD110_19830"/>
<dbReference type="AlphaFoldDB" id="A0A1P8JZL3"/>
<dbReference type="RefSeq" id="WP_076201367.1">
    <property type="nucleotide sequence ID" value="NZ_CP019236.1"/>
</dbReference>
<protein>
    <recommendedName>
        <fullName evidence="2">Fumarylacetoacetase-like C-terminal domain-containing protein</fullName>
    </recommendedName>
</protein>
<dbReference type="PANTHER" id="PTHR30143:SF0">
    <property type="entry name" value="2-KETO-4-PENTENOATE HYDRATASE"/>
    <property type="match status" value="1"/>
</dbReference>
<proteinExistence type="predicted"/>
<feature type="domain" description="Fumarylacetoacetase-like C-terminal" evidence="2">
    <location>
        <begin position="86"/>
        <end position="245"/>
    </location>
</feature>
<dbReference type="SUPFAM" id="SSF56529">
    <property type="entry name" value="FAH"/>
    <property type="match status" value="1"/>
</dbReference>
<dbReference type="Proteomes" id="UP000186609">
    <property type="component" value="Chromosome"/>
</dbReference>
<organism evidence="3 4">
    <name type="scientific">Rhodoferax koreensis</name>
    <dbReference type="NCBI Taxonomy" id="1842727"/>
    <lineage>
        <taxon>Bacteria</taxon>
        <taxon>Pseudomonadati</taxon>
        <taxon>Pseudomonadota</taxon>
        <taxon>Betaproteobacteria</taxon>
        <taxon>Burkholderiales</taxon>
        <taxon>Comamonadaceae</taxon>
        <taxon>Rhodoferax</taxon>
    </lineage>
</organism>